<dbReference type="EMBL" id="SRLO01003128">
    <property type="protein sequence ID" value="TNN31820.1"/>
    <property type="molecule type" value="Genomic_DNA"/>
</dbReference>
<feature type="region of interest" description="Disordered" evidence="1">
    <location>
        <begin position="109"/>
        <end position="138"/>
    </location>
</feature>
<organism evidence="2 3">
    <name type="scientific">Liparis tanakae</name>
    <name type="common">Tanaka's snailfish</name>
    <dbReference type="NCBI Taxonomy" id="230148"/>
    <lineage>
        <taxon>Eukaryota</taxon>
        <taxon>Metazoa</taxon>
        <taxon>Chordata</taxon>
        <taxon>Craniata</taxon>
        <taxon>Vertebrata</taxon>
        <taxon>Euteleostomi</taxon>
        <taxon>Actinopterygii</taxon>
        <taxon>Neopterygii</taxon>
        <taxon>Teleostei</taxon>
        <taxon>Neoteleostei</taxon>
        <taxon>Acanthomorphata</taxon>
        <taxon>Eupercaria</taxon>
        <taxon>Perciformes</taxon>
        <taxon>Cottioidei</taxon>
        <taxon>Cottales</taxon>
        <taxon>Liparidae</taxon>
        <taxon>Liparis</taxon>
    </lineage>
</organism>
<accession>A0A4Z2ET64</accession>
<evidence type="ECO:0000313" key="3">
    <source>
        <dbReference type="Proteomes" id="UP000314294"/>
    </source>
</evidence>
<reference evidence="2 3" key="1">
    <citation type="submission" date="2019-03" db="EMBL/GenBank/DDBJ databases">
        <title>First draft genome of Liparis tanakae, snailfish: a comprehensive survey of snailfish specific genes.</title>
        <authorList>
            <person name="Kim W."/>
            <person name="Song I."/>
            <person name="Jeong J.-H."/>
            <person name="Kim D."/>
            <person name="Kim S."/>
            <person name="Ryu S."/>
            <person name="Song J.Y."/>
            <person name="Lee S.K."/>
        </authorList>
    </citation>
    <scope>NUCLEOTIDE SEQUENCE [LARGE SCALE GENOMIC DNA]</scope>
    <source>
        <tissue evidence="2">Muscle</tissue>
    </source>
</reference>
<dbReference type="AlphaFoldDB" id="A0A4Z2ET64"/>
<dbReference type="Proteomes" id="UP000314294">
    <property type="component" value="Unassembled WGS sequence"/>
</dbReference>
<proteinExistence type="predicted"/>
<gene>
    <name evidence="2" type="ORF">EYF80_058022</name>
</gene>
<protein>
    <submittedName>
        <fullName evidence="2">Uncharacterized protein</fullName>
    </submittedName>
</protein>
<keyword evidence="3" id="KW-1185">Reference proteome</keyword>
<evidence type="ECO:0000313" key="2">
    <source>
        <dbReference type="EMBL" id="TNN31820.1"/>
    </source>
</evidence>
<name>A0A4Z2ET64_9TELE</name>
<comment type="caution">
    <text evidence="2">The sequence shown here is derived from an EMBL/GenBank/DDBJ whole genome shotgun (WGS) entry which is preliminary data.</text>
</comment>
<sequence>MNPRSRPRPLRPSAAVPVSAEGIKAIKRDDVLCSIEWSPVGMLARMLSLFFIRSYLVFSGFTSLPVLSAFGSGVGQCPPQSGGGVGGHGGRRVTTLLKLHFSLMKGRIQTPPEKPLKDTSVSSLMDNERPLSTGARRNAHDEDAVSIQGMSCIACHLGQTASVSSSGSRRLPAPVFLRPRTCQSRYVHAACGVRRAARRLSARDPPPAAYPCLPSCPADPAYRRRQGGGRN</sequence>
<evidence type="ECO:0000256" key="1">
    <source>
        <dbReference type="SAM" id="MobiDB-lite"/>
    </source>
</evidence>